<comment type="caution">
    <text evidence="2">The sequence shown here is derived from an EMBL/GenBank/DDBJ whole genome shotgun (WGS) entry which is preliminary data.</text>
</comment>
<dbReference type="OrthoDB" id="1461917at2759"/>
<gene>
    <name evidence="2" type="ORF">MERR_LOCUS17643</name>
</gene>
<dbReference type="EMBL" id="CACVBM020001095">
    <property type="protein sequence ID" value="CAA7030408.1"/>
    <property type="molecule type" value="Genomic_DNA"/>
</dbReference>
<dbReference type="Pfam" id="PF14111">
    <property type="entry name" value="DUF4283"/>
    <property type="match status" value="1"/>
</dbReference>
<organism evidence="2 3">
    <name type="scientific">Microthlaspi erraticum</name>
    <dbReference type="NCBI Taxonomy" id="1685480"/>
    <lineage>
        <taxon>Eukaryota</taxon>
        <taxon>Viridiplantae</taxon>
        <taxon>Streptophyta</taxon>
        <taxon>Embryophyta</taxon>
        <taxon>Tracheophyta</taxon>
        <taxon>Spermatophyta</taxon>
        <taxon>Magnoliopsida</taxon>
        <taxon>eudicotyledons</taxon>
        <taxon>Gunneridae</taxon>
        <taxon>Pentapetalae</taxon>
        <taxon>rosids</taxon>
        <taxon>malvids</taxon>
        <taxon>Brassicales</taxon>
        <taxon>Brassicaceae</taxon>
        <taxon>Coluteocarpeae</taxon>
        <taxon>Microthlaspi</taxon>
    </lineage>
</organism>
<reference evidence="2" key="1">
    <citation type="submission" date="2020-01" db="EMBL/GenBank/DDBJ databases">
        <authorList>
            <person name="Mishra B."/>
        </authorList>
    </citation>
    <scope>NUCLEOTIDE SEQUENCE [LARGE SCALE GENOMIC DNA]</scope>
</reference>
<evidence type="ECO:0000313" key="3">
    <source>
        <dbReference type="Proteomes" id="UP000467841"/>
    </source>
</evidence>
<name>A0A6D2IRX4_9BRAS</name>
<sequence>MATRILYADRGKGIAYPTASSQRKGIRAPELDTSDLVRENTLTLIGRLTNRREQRLRAMFSFFLDRWELNSSFEGSDLAHDSFQLCFKLEEDLQKVLDNRPYQFGRWMVIDISISFMFLPRDITHQEMDKALVDLQDITHQEMDKE</sequence>
<protein>
    <recommendedName>
        <fullName evidence="1">DUF4283 domain-containing protein</fullName>
    </recommendedName>
</protein>
<evidence type="ECO:0000313" key="2">
    <source>
        <dbReference type="EMBL" id="CAA7030408.1"/>
    </source>
</evidence>
<proteinExistence type="predicted"/>
<evidence type="ECO:0000259" key="1">
    <source>
        <dbReference type="Pfam" id="PF14111"/>
    </source>
</evidence>
<dbReference type="Proteomes" id="UP000467841">
    <property type="component" value="Unassembled WGS sequence"/>
</dbReference>
<feature type="domain" description="DUF4283" evidence="1">
    <location>
        <begin position="40"/>
        <end position="110"/>
    </location>
</feature>
<accession>A0A6D2IRX4</accession>
<dbReference type="AlphaFoldDB" id="A0A6D2IRX4"/>
<dbReference type="InterPro" id="IPR025558">
    <property type="entry name" value="DUF4283"/>
</dbReference>
<keyword evidence="3" id="KW-1185">Reference proteome</keyword>